<evidence type="ECO:0000256" key="5">
    <source>
        <dbReference type="SAM" id="Coils"/>
    </source>
</evidence>
<dbReference type="SUPFAM" id="SSF110916">
    <property type="entry name" value="Peptidyl-tRNA hydrolase domain-like"/>
    <property type="match status" value="1"/>
</dbReference>
<evidence type="ECO:0000313" key="8">
    <source>
        <dbReference type="Proteomes" id="UP000410492"/>
    </source>
</evidence>
<dbReference type="Pfam" id="PF00472">
    <property type="entry name" value="RF-1"/>
    <property type="match status" value="1"/>
</dbReference>
<dbReference type="PANTHER" id="PTHR11075:SF54">
    <property type="entry name" value="LARGE RIBOSOMAL SUBUNIT PROTEIN ML62"/>
    <property type="match status" value="1"/>
</dbReference>
<dbReference type="OrthoDB" id="270639at2759"/>
<proteinExistence type="inferred from homology"/>
<dbReference type="GO" id="GO:0005762">
    <property type="term" value="C:mitochondrial large ribosomal subunit"/>
    <property type="evidence" value="ECO:0007669"/>
    <property type="project" value="TreeGrafter"/>
</dbReference>
<dbReference type="Gene3D" id="3.30.160.20">
    <property type="match status" value="1"/>
</dbReference>
<dbReference type="InterPro" id="IPR052104">
    <property type="entry name" value="Mito_Release_Factor_mL62"/>
</dbReference>
<dbReference type="Proteomes" id="UP000410492">
    <property type="component" value="Unassembled WGS sequence"/>
</dbReference>
<sequence>MSIITQVMKNACNSAIGGNAKSLASNIVKHSSSYRSSISLEKLYPNSSLKLTTPLPPPQKDNGFNGYIPVNELEITYSRSTGPGGQNVNKVNTKVDVRFNVHEVKWLSEEIKQKLANEYKSKITKDGYLIFKSDLTRSQQLNLADCLEKIRTSIRHVLLEKKELSPETEEKIRRRLERAAKERLAIKRERSAVKNDRRADVMV</sequence>
<feature type="coiled-coil region" evidence="5">
    <location>
        <begin position="169"/>
        <end position="196"/>
    </location>
</feature>
<evidence type="ECO:0000259" key="6">
    <source>
        <dbReference type="PROSITE" id="PS00745"/>
    </source>
</evidence>
<dbReference type="PANTHER" id="PTHR11075">
    <property type="entry name" value="PEPTIDE CHAIN RELEASE FACTOR"/>
    <property type="match status" value="1"/>
</dbReference>
<dbReference type="AlphaFoldDB" id="A0A653DP19"/>
<evidence type="ECO:0000256" key="4">
    <source>
        <dbReference type="ARBA" id="ARBA00041531"/>
    </source>
</evidence>
<feature type="domain" description="Prokaryotic-type class I peptide chain release factors" evidence="6">
    <location>
        <begin position="79"/>
        <end position="95"/>
    </location>
</feature>
<protein>
    <recommendedName>
        <fullName evidence="3">Large ribosomal subunit protein mL62</fullName>
        <ecNumber evidence="1">3.1.1.29</ecNumber>
    </recommendedName>
    <alternativeName>
        <fullName evidence="4">Peptidyl-tRNA hydrolase ICT1, mitochondrial</fullName>
    </alternativeName>
</protein>
<dbReference type="GO" id="GO:0016150">
    <property type="term" value="F:translation release factor activity, codon nonspecific"/>
    <property type="evidence" value="ECO:0007669"/>
    <property type="project" value="TreeGrafter"/>
</dbReference>
<keyword evidence="8" id="KW-1185">Reference proteome</keyword>
<evidence type="ECO:0000313" key="7">
    <source>
        <dbReference type="EMBL" id="VEN61964.1"/>
    </source>
</evidence>
<evidence type="ECO:0000256" key="3">
    <source>
        <dbReference type="ARBA" id="ARBA00039441"/>
    </source>
</evidence>
<accession>A0A653DP19</accession>
<dbReference type="PROSITE" id="PS00745">
    <property type="entry name" value="RF_PROK_I"/>
    <property type="match status" value="1"/>
</dbReference>
<evidence type="ECO:0000256" key="2">
    <source>
        <dbReference type="ARBA" id="ARBA00038225"/>
    </source>
</evidence>
<dbReference type="FunFam" id="3.30.160.20:FF:000046">
    <property type="entry name" value="Peptidyl-tRNA hydrolase ICT1"/>
    <property type="match status" value="1"/>
</dbReference>
<comment type="similarity">
    <text evidence="2">Belongs to the prokaryotic/mitochondrial release factor family. Mitochondrion-specific ribosomal protein mL62 subfamily.</text>
</comment>
<dbReference type="GO" id="GO:0070126">
    <property type="term" value="P:mitochondrial translational termination"/>
    <property type="evidence" value="ECO:0007669"/>
    <property type="project" value="TreeGrafter"/>
</dbReference>
<name>A0A653DP19_CALMS</name>
<organism evidence="7 8">
    <name type="scientific">Callosobruchus maculatus</name>
    <name type="common">Southern cowpea weevil</name>
    <name type="synonym">Pulse bruchid</name>
    <dbReference type="NCBI Taxonomy" id="64391"/>
    <lineage>
        <taxon>Eukaryota</taxon>
        <taxon>Metazoa</taxon>
        <taxon>Ecdysozoa</taxon>
        <taxon>Arthropoda</taxon>
        <taxon>Hexapoda</taxon>
        <taxon>Insecta</taxon>
        <taxon>Pterygota</taxon>
        <taxon>Neoptera</taxon>
        <taxon>Endopterygota</taxon>
        <taxon>Coleoptera</taxon>
        <taxon>Polyphaga</taxon>
        <taxon>Cucujiformia</taxon>
        <taxon>Chrysomeloidea</taxon>
        <taxon>Chrysomelidae</taxon>
        <taxon>Bruchinae</taxon>
        <taxon>Bruchini</taxon>
        <taxon>Callosobruchus</taxon>
    </lineage>
</organism>
<reference evidence="7 8" key="1">
    <citation type="submission" date="2019-01" db="EMBL/GenBank/DDBJ databases">
        <authorList>
            <person name="Sayadi A."/>
        </authorList>
    </citation>
    <scope>NUCLEOTIDE SEQUENCE [LARGE SCALE GENOMIC DNA]</scope>
</reference>
<gene>
    <name evidence="7" type="ORF">CALMAC_LOCUS19231</name>
</gene>
<dbReference type="EC" id="3.1.1.29" evidence="1"/>
<dbReference type="EMBL" id="CAACVG010013556">
    <property type="protein sequence ID" value="VEN61964.1"/>
    <property type="molecule type" value="Genomic_DNA"/>
</dbReference>
<keyword evidence="5" id="KW-0175">Coiled coil</keyword>
<dbReference type="InterPro" id="IPR000352">
    <property type="entry name" value="Pep_chain_release_fac_I"/>
</dbReference>
<dbReference type="GO" id="GO:0004045">
    <property type="term" value="F:peptidyl-tRNA hydrolase activity"/>
    <property type="evidence" value="ECO:0007669"/>
    <property type="project" value="UniProtKB-EC"/>
</dbReference>
<evidence type="ECO:0000256" key="1">
    <source>
        <dbReference type="ARBA" id="ARBA00013260"/>
    </source>
</evidence>